<sequence length="23" mass="2692">KTAKPNSLNTLHLQITMCMRLYD</sequence>
<name>M7WIX1_ENTHI</name>
<dbReference type="VEuPathDB" id="AmoebaDB:KM1_256660"/>
<evidence type="ECO:0000313" key="2">
    <source>
        <dbReference type="Proteomes" id="UP000030780"/>
    </source>
</evidence>
<dbReference type="Proteomes" id="UP000030780">
    <property type="component" value="Unassembled WGS sequence"/>
</dbReference>
<protein>
    <submittedName>
        <fullName evidence="1">Uncharacterized protein</fullName>
    </submittedName>
</protein>
<evidence type="ECO:0000313" key="1">
    <source>
        <dbReference type="EMBL" id="EMS17745.1"/>
    </source>
</evidence>
<accession>M7WIX1</accession>
<reference evidence="1 2" key="1">
    <citation type="submission" date="2013-01" db="EMBL/GenBank/DDBJ databases">
        <authorList>
            <person name="Inman J."/>
            <person name="Zafar N."/>
            <person name="Lorenzi H."/>
            <person name="Caler E."/>
        </authorList>
    </citation>
    <scope>NUCLEOTIDE SEQUENCE [LARGE SCALE GENOMIC DNA]</scope>
    <source>
        <strain evidence="1 2">HM-3:IMSS</strain>
    </source>
</reference>
<proteinExistence type="predicted"/>
<dbReference type="AlphaFoldDB" id="M7WIX1"/>
<organism evidence="1 2">
    <name type="scientific">Entamoeba histolytica HM-3:IMSS</name>
    <dbReference type="NCBI Taxonomy" id="885315"/>
    <lineage>
        <taxon>Eukaryota</taxon>
        <taxon>Amoebozoa</taxon>
        <taxon>Evosea</taxon>
        <taxon>Archamoebae</taxon>
        <taxon>Mastigamoebida</taxon>
        <taxon>Entamoebidae</taxon>
        <taxon>Entamoeba</taxon>
    </lineage>
</organism>
<dbReference type="EMBL" id="KB637115">
    <property type="protein sequence ID" value="EMS17745.1"/>
    <property type="molecule type" value="Genomic_DNA"/>
</dbReference>
<gene>
    <name evidence="1" type="ORF">KM1_256660</name>
</gene>
<feature type="non-terminal residue" evidence="1">
    <location>
        <position position="1"/>
    </location>
</feature>